<dbReference type="AlphaFoldDB" id="A0A139SLS5"/>
<dbReference type="InterPro" id="IPR006311">
    <property type="entry name" value="TAT_signal"/>
</dbReference>
<evidence type="ECO:0000259" key="2">
    <source>
        <dbReference type="Pfam" id="PF19051"/>
    </source>
</evidence>
<organism evidence="3 4">
    <name type="scientific">Cephaloticoccus primus</name>
    <dbReference type="NCBI Taxonomy" id="1548207"/>
    <lineage>
        <taxon>Bacteria</taxon>
        <taxon>Pseudomonadati</taxon>
        <taxon>Verrucomicrobiota</taxon>
        <taxon>Opitutia</taxon>
        <taxon>Opitutales</taxon>
        <taxon>Opitutaceae</taxon>
        <taxon>Cephaloticoccus</taxon>
    </lineage>
</organism>
<dbReference type="SUPFAM" id="SSF55347">
    <property type="entry name" value="Glyceraldehyde-3-phosphate dehydrogenase-like, C-terminal domain"/>
    <property type="match status" value="1"/>
</dbReference>
<dbReference type="InterPro" id="IPR036291">
    <property type="entry name" value="NAD(P)-bd_dom_sf"/>
</dbReference>
<evidence type="ECO:0000313" key="3">
    <source>
        <dbReference type="EMBL" id="KXU35434.1"/>
    </source>
</evidence>
<proteinExistence type="predicted"/>
<dbReference type="InterPro" id="IPR000683">
    <property type="entry name" value="Gfo/Idh/MocA-like_OxRdtase_N"/>
</dbReference>
<sequence>MKTLTQTSRRKFIKSASTAAAAFTIVPRHVLGGTGFTAPSEKLAIASIGVGGQGGHDAANFSKSGKAEITHLCDVDSNRMASAAKLYPKAKRYKDFREMLDKEHRHIDAVCVATPDHNHAIQALAAMQLGKHVFVEKPLVHDVWEARVLTDAARRYKVVTQMGNQGTSSDGARLIREWYEAGAIGDVHTVYVWTDRPVWPAGIPWPREAAKVPANLDWDLWLGTAKHRYYVEGAPVRYSDGYVVNFNWRGWWDFGTGPIGDMGCHLLDIAFKVLGLQHVQEVQASVARLFSDFRVRISAPDSNPPAAHVTMRFPKALHTKGPVTVHWMDGGITPTIPEELGLDTPLSANDSLLVGTKGKILTGVYGSNPRLLPASRQVKVREKYPRVANGHYAQWVEACLAGYGNKEVSSPFEFAGPLTEALLVANLAVRGADMNMEGRGEGRQVRMQWDHEAMRMTNFDIVNQFVKRDYRPGWELNYSL</sequence>
<accession>A0A139SLS5</accession>
<dbReference type="Gene3D" id="3.30.360.10">
    <property type="entry name" value="Dihydrodipicolinate Reductase, domain 2"/>
    <property type="match status" value="1"/>
</dbReference>
<dbReference type="PROSITE" id="PS51318">
    <property type="entry name" value="TAT"/>
    <property type="match status" value="1"/>
</dbReference>
<dbReference type="Pfam" id="PF01408">
    <property type="entry name" value="GFO_IDH_MocA"/>
    <property type="match status" value="1"/>
</dbReference>
<dbReference type="PANTHER" id="PTHR43818">
    <property type="entry name" value="BCDNA.GH03377"/>
    <property type="match status" value="1"/>
</dbReference>
<dbReference type="RefSeq" id="WP_068630466.1">
    <property type="nucleotide sequence ID" value="NZ_LSZQ01000049.1"/>
</dbReference>
<keyword evidence="4" id="KW-1185">Reference proteome</keyword>
<feature type="domain" description="Gfo/Idh/MocA-like oxidoreductase N-terminal" evidence="1">
    <location>
        <begin position="45"/>
        <end position="163"/>
    </location>
</feature>
<dbReference type="EMBL" id="LSZQ01000049">
    <property type="protein sequence ID" value="KXU35434.1"/>
    <property type="molecule type" value="Genomic_DNA"/>
</dbReference>
<dbReference type="SUPFAM" id="SSF51735">
    <property type="entry name" value="NAD(P)-binding Rossmann-fold domains"/>
    <property type="match status" value="1"/>
</dbReference>
<reference evidence="4" key="1">
    <citation type="submission" date="2016-02" db="EMBL/GenBank/DDBJ databases">
        <authorList>
            <person name="Sanders J.G."/>
            <person name="Lin J.Y."/>
            <person name="Wertz J.T."/>
            <person name="Russell J.A."/>
            <person name="Moreau C.S."/>
            <person name="Powell S."/>
        </authorList>
    </citation>
    <scope>NUCLEOTIDE SEQUENCE [LARGE SCALE GENOMIC DNA]</scope>
    <source>
        <strain evidence="4">CAG34</strain>
    </source>
</reference>
<dbReference type="Gene3D" id="3.40.50.720">
    <property type="entry name" value="NAD(P)-binding Rossmann-like Domain"/>
    <property type="match status" value="1"/>
</dbReference>
<dbReference type="STRING" id="1548207.AXK11_06550"/>
<dbReference type="PANTHER" id="PTHR43818:SF10">
    <property type="entry name" value="NADH-DEPENDENT DEHYDROGENASE-RELATED"/>
    <property type="match status" value="1"/>
</dbReference>
<feature type="domain" description="Gfo/Idh/MocA-like oxidoreductase bacterial type C-terminal" evidence="2">
    <location>
        <begin position="209"/>
        <end position="284"/>
    </location>
</feature>
<dbReference type="InterPro" id="IPR043906">
    <property type="entry name" value="Gfo/Idh/MocA_OxRdtase_bact_C"/>
</dbReference>
<evidence type="ECO:0000259" key="1">
    <source>
        <dbReference type="Pfam" id="PF01408"/>
    </source>
</evidence>
<name>A0A139SLS5_9BACT</name>
<dbReference type="Pfam" id="PF19051">
    <property type="entry name" value="GFO_IDH_MocA_C2"/>
    <property type="match status" value="1"/>
</dbReference>
<comment type="caution">
    <text evidence="3">The sequence shown here is derived from an EMBL/GenBank/DDBJ whole genome shotgun (WGS) entry which is preliminary data.</text>
</comment>
<dbReference type="OrthoDB" id="9792935at2"/>
<dbReference type="InterPro" id="IPR050463">
    <property type="entry name" value="Gfo/Idh/MocA_oxidrdct_glycsds"/>
</dbReference>
<dbReference type="GO" id="GO:0000166">
    <property type="term" value="F:nucleotide binding"/>
    <property type="evidence" value="ECO:0007669"/>
    <property type="project" value="InterPro"/>
</dbReference>
<evidence type="ECO:0000313" key="4">
    <source>
        <dbReference type="Proteomes" id="UP000070058"/>
    </source>
</evidence>
<gene>
    <name evidence="3" type="ORF">AXK11_06550</name>
</gene>
<dbReference type="Proteomes" id="UP000070058">
    <property type="component" value="Unassembled WGS sequence"/>
</dbReference>
<protein>
    <submittedName>
        <fullName evidence="3">Oxidoreductase</fullName>
    </submittedName>
</protein>